<dbReference type="EC" id="6.3.2.17" evidence="3"/>
<feature type="domain" description="Mur ligase C-terminal" evidence="12">
    <location>
        <begin position="297"/>
        <end position="417"/>
    </location>
</feature>
<accession>A0AAE3HIZ2</accession>
<evidence type="ECO:0000256" key="5">
    <source>
        <dbReference type="ARBA" id="ARBA00022723"/>
    </source>
</evidence>
<evidence type="ECO:0000256" key="8">
    <source>
        <dbReference type="ARBA" id="ARBA00022842"/>
    </source>
</evidence>
<keyword evidence="8" id="KW-0460">Magnesium</keyword>
<dbReference type="PIRSF" id="PIRSF001563">
    <property type="entry name" value="Folylpolyglu_synth"/>
    <property type="match status" value="1"/>
</dbReference>
<dbReference type="AlphaFoldDB" id="A0AAE3HIZ2"/>
<dbReference type="GO" id="GO:0005524">
    <property type="term" value="F:ATP binding"/>
    <property type="evidence" value="ECO:0007669"/>
    <property type="project" value="UniProtKB-KW"/>
</dbReference>
<dbReference type="InterPro" id="IPR001645">
    <property type="entry name" value="Folylpolyglutamate_synth"/>
</dbReference>
<evidence type="ECO:0000259" key="12">
    <source>
        <dbReference type="Pfam" id="PF02875"/>
    </source>
</evidence>
<keyword evidence="4 11" id="KW-0436">Ligase</keyword>
<dbReference type="InterPro" id="IPR013221">
    <property type="entry name" value="Mur_ligase_cen"/>
</dbReference>
<evidence type="ECO:0000256" key="11">
    <source>
        <dbReference type="PIRNR" id="PIRNR001563"/>
    </source>
</evidence>
<evidence type="ECO:0000256" key="1">
    <source>
        <dbReference type="ARBA" id="ARBA00001946"/>
    </source>
</evidence>
<comment type="caution">
    <text evidence="14">The sequence shown here is derived from an EMBL/GenBank/DDBJ whole genome shotgun (WGS) entry which is preliminary data.</text>
</comment>
<sequence>MNDQETLDFIHGAGKFSSRAGLENMKILMELLDNPQENLKIIHIAGTNGKGSISSMIHSVLKEQGYKVGLFISPYLEEFTERIQINGKHIPRQDLADIAYRVQQKVEKMVSMGLQHPIEFEIVTAIGLIYFAQQQVDFVVLEVGLGGRLDATNIISASEVSIITAIGVDHRAQLGNTLKEIAGEKAGIIKKNGWVVTSPQRPEVAKVIREKASEESADLLSVEKNAIEILESSLQGQIFSYQGLRLHLPRIEISLLGQHQIYNAATALMAIEVLIEKGYLLSNESVLQGLKKARWPGRFEVISKEPYIILDGAHNVDGAKAFAKAMKNYFPHRKITLMIGILKDKEIEKILREILPLGDKIIAIPIDNPRAISPEELEGIVKKIKSKIKCSSMDSIAQAIQWAKERPSQEVIAFTGSLYMLGEVHKMM</sequence>
<dbReference type="GO" id="GO:0004326">
    <property type="term" value="F:tetrahydrofolylpolyglutamate synthase activity"/>
    <property type="evidence" value="ECO:0007669"/>
    <property type="project" value="UniProtKB-EC"/>
</dbReference>
<dbReference type="NCBIfam" id="TIGR01499">
    <property type="entry name" value="folC"/>
    <property type="match status" value="1"/>
</dbReference>
<dbReference type="InterPro" id="IPR036565">
    <property type="entry name" value="Mur-like_cat_sf"/>
</dbReference>
<evidence type="ECO:0000256" key="7">
    <source>
        <dbReference type="ARBA" id="ARBA00022840"/>
    </source>
</evidence>
<dbReference type="Pfam" id="PF02875">
    <property type="entry name" value="Mur_ligase_C"/>
    <property type="match status" value="1"/>
</dbReference>
<comment type="catalytic activity">
    <reaction evidence="10">
        <text>(6S)-5,6,7,8-tetrahydrofolyl-(gamma-L-Glu)(n) + L-glutamate + ATP = (6S)-5,6,7,8-tetrahydrofolyl-(gamma-L-Glu)(n+1) + ADP + phosphate + H(+)</text>
        <dbReference type="Rhea" id="RHEA:10580"/>
        <dbReference type="Rhea" id="RHEA-COMP:14738"/>
        <dbReference type="Rhea" id="RHEA-COMP:14740"/>
        <dbReference type="ChEBI" id="CHEBI:15378"/>
        <dbReference type="ChEBI" id="CHEBI:29985"/>
        <dbReference type="ChEBI" id="CHEBI:30616"/>
        <dbReference type="ChEBI" id="CHEBI:43474"/>
        <dbReference type="ChEBI" id="CHEBI:141005"/>
        <dbReference type="ChEBI" id="CHEBI:456216"/>
        <dbReference type="EC" id="6.3.2.17"/>
    </reaction>
</comment>
<evidence type="ECO:0000256" key="4">
    <source>
        <dbReference type="ARBA" id="ARBA00022598"/>
    </source>
</evidence>
<dbReference type="InterPro" id="IPR004101">
    <property type="entry name" value="Mur_ligase_C"/>
</dbReference>
<dbReference type="InterPro" id="IPR018109">
    <property type="entry name" value="Folylpolyglutamate_synth_CS"/>
</dbReference>
<protein>
    <recommendedName>
        <fullName evidence="3">tetrahydrofolate synthase</fullName>
        <ecNumber evidence="3">6.3.2.17</ecNumber>
    </recommendedName>
    <alternativeName>
        <fullName evidence="9">Tetrahydrofolylpolyglutamate synthase</fullName>
    </alternativeName>
</protein>
<evidence type="ECO:0000313" key="14">
    <source>
        <dbReference type="EMBL" id="MCR1900292.1"/>
    </source>
</evidence>
<comment type="similarity">
    <text evidence="2 11">Belongs to the folylpolyglutamate synthase family.</text>
</comment>
<dbReference type="PANTHER" id="PTHR11136:SF0">
    <property type="entry name" value="DIHYDROFOLATE SYNTHETASE-RELATED"/>
    <property type="match status" value="1"/>
</dbReference>
<gene>
    <name evidence="14" type="ORF">NSA47_15110</name>
</gene>
<dbReference type="PROSITE" id="PS01012">
    <property type="entry name" value="FOLYLPOLYGLU_SYNT_2"/>
    <property type="match status" value="1"/>
</dbReference>
<dbReference type="SUPFAM" id="SSF53623">
    <property type="entry name" value="MurD-like peptide ligases, catalytic domain"/>
    <property type="match status" value="1"/>
</dbReference>
<evidence type="ECO:0000259" key="13">
    <source>
        <dbReference type="Pfam" id="PF08245"/>
    </source>
</evidence>
<keyword evidence="15" id="KW-1185">Reference proteome</keyword>
<keyword evidence="7 11" id="KW-0067">ATP-binding</keyword>
<keyword evidence="5" id="KW-0479">Metal-binding</keyword>
<dbReference type="Gene3D" id="3.40.1190.10">
    <property type="entry name" value="Mur-like, catalytic domain"/>
    <property type="match status" value="1"/>
</dbReference>
<dbReference type="Gene3D" id="3.90.190.20">
    <property type="entry name" value="Mur ligase, C-terminal domain"/>
    <property type="match status" value="1"/>
</dbReference>
<dbReference type="Proteomes" id="UP001205748">
    <property type="component" value="Unassembled WGS sequence"/>
</dbReference>
<evidence type="ECO:0000313" key="15">
    <source>
        <dbReference type="Proteomes" id="UP001205748"/>
    </source>
</evidence>
<evidence type="ECO:0000256" key="9">
    <source>
        <dbReference type="ARBA" id="ARBA00030592"/>
    </source>
</evidence>
<keyword evidence="6 11" id="KW-0547">Nucleotide-binding</keyword>
<dbReference type="RefSeq" id="WP_257533514.1">
    <property type="nucleotide sequence ID" value="NZ_JANKAS010000026.1"/>
</dbReference>
<name>A0AAE3HIZ2_9FIRM</name>
<dbReference type="InterPro" id="IPR036615">
    <property type="entry name" value="Mur_ligase_C_dom_sf"/>
</dbReference>
<dbReference type="SUPFAM" id="SSF53244">
    <property type="entry name" value="MurD-like peptide ligases, peptide-binding domain"/>
    <property type="match status" value="1"/>
</dbReference>
<dbReference type="GO" id="GO:0046872">
    <property type="term" value="F:metal ion binding"/>
    <property type="evidence" value="ECO:0007669"/>
    <property type="project" value="UniProtKB-KW"/>
</dbReference>
<comment type="cofactor">
    <cofactor evidence="1">
        <name>Mg(2+)</name>
        <dbReference type="ChEBI" id="CHEBI:18420"/>
    </cofactor>
</comment>
<dbReference type="Pfam" id="PF08245">
    <property type="entry name" value="Mur_ligase_M"/>
    <property type="match status" value="1"/>
</dbReference>
<proteinExistence type="inferred from homology"/>
<evidence type="ECO:0000256" key="3">
    <source>
        <dbReference type="ARBA" id="ARBA00013025"/>
    </source>
</evidence>
<dbReference type="GO" id="GO:0005737">
    <property type="term" value="C:cytoplasm"/>
    <property type="evidence" value="ECO:0007669"/>
    <property type="project" value="TreeGrafter"/>
</dbReference>
<evidence type="ECO:0000256" key="6">
    <source>
        <dbReference type="ARBA" id="ARBA00022741"/>
    </source>
</evidence>
<reference evidence="14" key="1">
    <citation type="submission" date="2022-07" db="EMBL/GenBank/DDBJ databases">
        <title>Enhanced cultured diversity of the mouse gut microbiota enables custom-made synthetic communities.</title>
        <authorList>
            <person name="Afrizal A."/>
        </authorList>
    </citation>
    <scope>NUCLEOTIDE SEQUENCE</scope>
    <source>
        <strain evidence="14">DSM 28593</strain>
    </source>
</reference>
<dbReference type="FunFam" id="3.40.1190.10:FF:000011">
    <property type="entry name" value="Folylpolyglutamate synthase/dihydrofolate synthase"/>
    <property type="match status" value="1"/>
</dbReference>
<dbReference type="EMBL" id="JANKAS010000026">
    <property type="protein sequence ID" value="MCR1900292.1"/>
    <property type="molecule type" value="Genomic_DNA"/>
</dbReference>
<dbReference type="PROSITE" id="PS01011">
    <property type="entry name" value="FOLYLPOLYGLU_SYNT_1"/>
    <property type="match status" value="1"/>
</dbReference>
<dbReference type="GO" id="GO:0008841">
    <property type="term" value="F:dihydrofolate synthase activity"/>
    <property type="evidence" value="ECO:0007669"/>
    <property type="project" value="TreeGrafter"/>
</dbReference>
<organism evidence="14 15">
    <name type="scientific">Irregularibacter muris</name>
    <dbReference type="NCBI Taxonomy" id="1796619"/>
    <lineage>
        <taxon>Bacteria</taxon>
        <taxon>Bacillati</taxon>
        <taxon>Bacillota</taxon>
        <taxon>Clostridia</taxon>
        <taxon>Eubacteriales</taxon>
        <taxon>Eubacteriaceae</taxon>
        <taxon>Irregularibacter</taxon>
    </lineage>
</organism>
<evidence type="ECO:0000256" key="2">
    <source>
        <dbReference type="ARBA" id="ARBA00008276"/>
    </source>
</evidence>
<evidence type="ECO:0000256" key="10">
    <source>
        <dbReference type="ARBA" id="ARBA00047493"/>
    </source>
</evidence>
<dbReference type="PANTHER" id="PTHR11136">
    <property type="entry name" value="FOLYLPOLYGLUTAMATE SYNTHASE-RELATED"/>
    <property type="match status" value="1"/>
</dbReference>
<feature type="domain" description="Mur ligase central" evidence="13">
    <location>
        <begin position="44"/>
        <end position="270"/>
    </location>
</feature>